<dbReference type="Proteomes" id="UP000284767">
    <property type="component" value="Unassembled WGS sequence"/>
</dbReference>
<organism evidence="3 4">
    <name type="scientific">Pseudomonas aeruginosa</name>
    <dbReference type="NCBI Taxonomy" id="287"/>
    <lineage>
        <taxon>Bacteria</taxon>
        <taxon>Pseudomonadati</taxon>
        <taxon>Pseudomonadota</taxon>
        <taxon>Gammaproteobacteria</taxon>
        <taxon>Pseudomonadales</taxon>
        <taxon>Pseudomonadaceae</taxon>
        <taxon>Pseudomonas</taxon>
    </lineage>
</organism>
<reference evidence="3 4" key="1">
    <citation type="submission" date="2017-08" db="EMBL/GenBank/DDBJ databases">
        <authorList>
            <person name="Feschi L."/>
            <person name="Jeukens J."/>
            <person name="Emond-Rheault J.-G."/>
            <person name="Kukavica-Ibrulj I."/>
            <person name="Boyle B."/>
            <person name="Levesque R.C."/>
        </authorList>
    </citation>
    <scope>NUCLEOTIDE SEQUENCE [LARGE SCALE GENOMIC DNA]</scope>
    <source>
        <strain evidence="3 4">PA-W36</strain>
    </source>
</reference>
<dbReference type="EMBL" id="NSNE01000037">
    <property type="protein sequence ID" value="RPM02781.1"/>
    <property type="molecule type" value="Genomic_DNA"/>
</dbReference>
<dbReference type="AlphaFoldDB" id="A0A7M2ZKL7"/>
<feature type="compositionally biased region" description="Basic residues" evidence="1">
    <location>
        <begin position="279"/>
        <end position="290"/>
    </location>
</feature>
<feature type="compositionally biased region" description="Low complexity" evidence="1">
    <location>
        <begin position="156"/>
        <end position="166"/>
    </location>
</feature>
<proteinExistence type="predicted"/>
<feature type="region of interest" description="Disordered" evidence="1">
    <location>
        <begin position="259"/>
        <end position="297"/>
    </location>
</feature>
<dbReference type="Pfam" id="PF17948">
    <property type="entry name" value="DnaT"/>
    <property type="match status" value="1"/>
</dbReference>
<comment type="caution">
    <text evidence="3">The sequence shown here is derived from an EMBL/GenBank/DDBJ whole genome shotgun (WGS) entry which is preliminary data.</text>
</comment>
<feature type="domain" description="DnaT DNA-binding" evidence="2">
    <location>
        <begin position="192"/>
        <end position="258"/>
    </location>
</feature>
<feature type="region of interest" description="Disordered" evidence="1">
    <location>
        <begin position="114"/>
        <end position="134"/>
    </location>
</feature>
<evidence type="ECO:0000313" key="4">
    <source>
        <dbReference type="Proteomes" id="UP000284767"/>
    </source>
</evidence>
<reference evidence="3 4" key="2">
    <citation type="submission" date="2019-01" db="EMBL/GenBank/DDBJ databases">
        <title>The Pseudomonas aeruginosa pan-genome provides new insights on its population structure, horizontal gene transfer and pathogenicity.</title>
        <authorList>
            <person name="Freschi L."/>
            <person name="Vincent A.T."/>
            <person name="Jeukens J."/>
            <person name="Emond-Rheault J.-G."/>
            <person name="Kukavica-Ibrulj I."/>
            <person name="Dupont M.-J."/>
            <person name="Charette S.J."/>
            <person name="Boyle B."/>
            <person name="Levesque R.C."/>
        </authorList>
    </citation>
    <scope>NUCLEOTIDE SEQUENCE [LARGE SCALE GENOMIC DNA]</scope>
    <source>
        <strain evidence="3 4">PA-W36</strain>
    </source>
</reference>
<evidence type="ECO:0000259" key="2">
    <source>
        <dbReference type="Pfam" id="PF17948"/>
    </source>
</evidence>
<feature type="compositionally biased region" description="Low complexity" evidence="1">
    <location>
        <begin position="266"/>
        <end position="277"/>
    </location>
</feature>
<sequence length="337" mass="37442">MPSFQINDEEWDALFDEPHQLLKVYCAIRMFMDYTTGIAGETRRLSEQMLIEVLSIPALPGRPAHKATRKEARYTIDALVRRGMVEPMPSIGPFVFHLPKASRDQFASERWGQRFDQGGARPGARGGAKDLEPEAPELLGYSEEAGAGRARGRAGGYPEVGPEVGPTSGLPPIPPPSRNAREAEPVSGADRFPMHEAWVPSAKGWPATLVRNGIGTYQLRDDELLEFRSYWINRPEKYQSQGQWEHELAQKIRRNQRFDQNRSSHGNQAGNAEGQAGHRAAKRGLSHRQGPRSAVDRVNAIVAANEAARQAAGTALGEDDRDVRAPLDVEFWRQPKP</sequence>
<feature type="region of interest" description="Disordered" evidence="1">
    <location>
        <begin position="147"/>
        <end position="183"/>
    </location>
</feature>
<gene>
    <name evidence="3" type="ORF">IPC1295_32765</name>
</gene>
<dbReference type="InterPro" id="IPR040480">
    <property type="entry name" value="DnaT_DNA_bind"/>
</dbReference>
<dbReference type="Gene3D" id="1.10.8.1180">
    <property type="match status" value="1"/>
</dbReference>
<evidence type="ECO:0000256" key="1">
    <source>
        <dbReference type="SAM" id="MobiDB-lite"/>
    </source>
</evidence>
<evidence type="ECO:0000313" key="3">
    <source>
        <dbReference type="EMBL" id="RPM02781.1"/>
    </source>
</evidence>
<accession>A0A7M2ZKL7</accession>
<protein>
    <recommendedName>
        <fullName evidence="2">DnaT DNA-binding domain-containing protein</fullName>
    </recommendedName>
</protein>
<name>A0A7M2ZKL7_PSEAI</name>